<dbReference type="CDD" id="cd00051">
    <property type="entry name" value="EFh"/>
    <property type="match status" value="1"/>
</dbReference>
<dbReference type="Pfam" id="PF01764">
    <property type="entry name" value="Lipase_3"/>
    <property type="match status" value="1"/>
</dbReference>
<dbReference type="SUPFAM" id="SSF47473">
    <property type="entry name" value="EF-hand"/>
    <property type="match status" value="1"/>
</dbReference>
<keyword evidence="1" id="KW-0106">Calcium</keyword>
<dbReference type="SUPFAM" id="SSF53474">
    <property type="entry name" value="alpha/beta-Hydrolases"/>
    <property type="match status" value="1"/>
</dbReference>
<keyword evidence="6" id="KW-1185">Reference proteome</keyword>
<dbReference type="Gene3D" id="1.10.238.10">
    <property type="entry name" value="EF-hand"/>
    <property type="match status" value="1"/>
</dbReference>
<dbReference type="InterPro" id="IPR011992">
    <property type="entry name" value="EF-hand-dom_pair"/>
</dbReference>
<dbReference type="InterPro" id="IPR029058">
    <property type="entry name" value="AB_hydrolase_fold"/>
</dbReference>
<keyword evidence="3" id="KW-0812">Transmembrane</keyword>
<dbReference type="OrthoDB" id="1689438at2759"/>
<gene>
    <name evidence="5" type="ORF">TrRE_jg7534</name>
</gene>
<dbReference type="InterPro" id="IPR002048">
    <property type="entry name" value="EF_hand_dom"/>
</dbReference>
<evidence type="ECO:0000256" key="1">
    <source>
        <dbReference type="ARBA" id="ARBA00022837"/>
    </source>
</evidence>
<evidence type="ECO:0000313" key="6">
    <source>
        <dbReference type="Proteomes" id="UP001165082"/>
    </source>
</evidence>
<protein>
    <recommendedName>
        <fullName evidence="4">EF-hand domain-containing protein</fullName>
    </recommendedName>
</protein>
<evidence type="ECO:0000313" key="5">
    <source>
        <dbReference type="EMBL" id="GMH68238.1"/>
    </source>
</evidence>
<organism evidence="5 6">
    <name type="scientific">Triparma retinervis</name>
    <dbReference type="NCBI Taxonomy" id="2557542"/>
    <lineage>
        <taxon>Eukaryota</taxon>
        <taxon>Sar</taxon>
        <taxon>Stramenopiles</taxon>
        <taxon>Ochrophyta</taxon>
        <taxon>Bolidophyceae</taxon>
        <taxon>Parmales</taxon>
        <taxon>Triparmaceae</taxon>
        <taxon>Triparma</taxon>
    </lineage>
</organism>
<dbReference type="SMART" id="SM00054">
    <property type="entry name" value="EFh"/>
    <property type="match status" value="2"/>
</dbReference>
<feature type="region of interest" description="Disordered" evidence="2">
    <location>
        <begin position="892"/>
        <end position="911"/>
    </location>
</feature>
<feature type="compositionally biased region" description="Polar residues" evidence="2">
    <location>
        <begin position="38"/>
        <end position="51"/>
    </location>
</feature>
<keyword evidence="3" id="KW-1133">Transmembrane helix</keyword>
<dbReference type="PROSITE" id="PS00018">
    <property type="entry name" value="EF_HAND_1"/>
    <property type="match status" value="2"/>
</dbReference>
<proteinExistence type="predicted"/>
<feature type="transmembrane region" description="Helical" evidence="3">
    <location>
        <begin position="361"/>
        <end position="379"/>
    </location>
</feature>
<feature type="domain" description="EF-hand" evidence="4">
    <location>
        <begin position="816"/>
        <end position="851"/>
    </location>
</feature>
<dbReference type="EMBL" id="BRXZ01002701">
    <property type="protein sequence ID" value="GMH68238.1"/>
    <property type="molecule type" value="Genomic_DNA"/>
</dbReference>
<evidence type="ECO:0000256" key="3">
    <source>
        <dbReference type="SAM" id="Phobius"/>
    </source>
</evidence>
<accession>A0A9W7E7D6</accession>
<keyword evidence="3" id="KW-0472">Membrane</keyword>
<reference evidence="5" key="1">
    <citation type="submission" date="2022-07" db="EMBL/GenBank/DDBJ databases">
        <title>Genome analysis of Parmales, a sister group of diatoms, reveals the evolutionary specialization of diatoms from phago-mixotrophs to photoautotrophs.</title>
        <authorList>
            <person name="Ban H."/>
            <person name="Sato S."/>
            <person name="Yoshikawa S."/>
            <person name="Kazumasa Y."/>
            <person name="Nakamura Y."/>
            <person name="Ichinomiya M."/>
            <person name="Saitoh K."/>
            <person name="Sato N."/>
            <person name="Blanc-Mathieu R."/>
            <person name="Endo H."/>
            <person name="Kuwata A."/>
            <person name="Ogata H."/>
        </authorList>
    </citation>
    <scope>NUCLEOTIDE SEQUENCE</scope>
</reference>
<evidence type="ECO:0000259" key="4">
    <source>
        <dbReference type="PROSITE" id="PS50222"/>
    </source>
</evidence>
<feature type="transmembrane region" description="Helical" evidence="3">
    <location>
        <begin position="208"/>
        <end position="231"/>
    </location>
</feature>
<feature type="transmembrane region" description="Helical" evidence="3">
    <location>
        <begin position="127"/>
        <end position="147"/>
    </location>
</feature>
<feature type="transmembrane region" description="Helical" evidence="3">
    <location>
        <begin position="176"/>
        <end position="196"/>
    </location>
</feature>
<name>A0A9W7E7D6_9STRA</name>
<feature type="transmembrane region" description="Helical" evidence="3">
    <location>
        <begin position="321"/>
        <end position="341"/>
    </location>
</feature>
<comment type="caution">
    <text evidence="5">The sequence shown here is derived from an EMBL/GenBank/DDBJ whole genome shotgun (WGS) entry which is preliminary data.</text>
</comment>
<feature type="transmembrane region" description="Helical" evidence="3">
    <location>
        <begin position="252"/>
        <end position="272"/>
    </location>
</feature>
<feature type="region of interest" description="Disordered" evidence="2">
    <location>
        <begin position="30"/>
        <end position="51"/>
    </location>
</feature>
<evidence type="ECO:0000256" key="2">
    <source>
        <dbReference type="SAM" id="MobiDB-lite"/>
    </source>
</evidence>
<dbReference type="InterPro" id="IPR002921">
    <property type="entry name" value="Fungal_lipase-type"/>
</dbReference>
<dbReference type="Gene3D" id="3.40.50.1820">
    <property type="entry name" value="alpha/beta hydrolase"/>
    <property type="match status" value="1"/>
</dbReference>
<dbReference type="Pfam" id="PF13499">
    <property type="entry name" value="EF-hand_7"/>
    <property type="match status" value="1"/>
</dbReference>
<feature type="domain" description="EF-hand" evidence="4">
    <location>
        <begin position="852"/>
        <end position="887"/>
    </location>
</feature>
<dbReference type="Proteomes" id="UP001165082">
    <property type="component" value="Unassembled WGS sequence"/>
</dbReference>
<dbReference type="GO" id="GO:0006629">
    <property type="term" value="P:lipid metabolic process"/>
    <property type="evidence" value="ECO:0007669"/>
    <property type="project" value="InterPro"/>
</dbReference>
<feature type="transmembrane region" description="Helical" evidence="3">
    <location>
        <begin position="93"/>
        <end position="115"/>
    </location>
</feature>
<dbReference type="AlphaFoldDB" id="A0A9W7E7D6"/>
<sequence length="911" mass="103237">MSSLINYFTWRKAREEGEDTTTFEDMRQVSAEPHVSEQKQNLPHRQPSILTTKKLTTDEGHERDATMVYEDQFRKENEIIFRFDYMSDHAMRVFFFLTFLGVISFISIFVAYTVVIKGEPDDEMINLARELAIVNIVIAGSIFLFVAESSRRVTYALAKVYSKLHVRQKATVRGSLFISFTVSAYVILIIVDSSFLLSENCPLFTDQIIYVAMVQTFFGNLLIFLFHMVAIQHTLCSDCPELLVTERPGIRGWLPFLPSFLLVVANCTLSYVQQFQIYINNNAYSVDATRLQACDDINSGRPFVCTAFDSYTASSFQVSDGIYITASLLYAWLVILVSIAWRRLSVVPYFEHRDLNISLRLYIWQTGLVYTCIYIHGIVNLAEEDSSCSGALVNILQTPELALLIMTWCFSRNYLYTPIPPALTKKAEFRMPQTHLQQFLWKGGETVIVKSEDFWTQMLSSPTFLHHGATVEQWKAHPVNFGPTTTLAEQPVFQFDLMIISMFWAKLIYAKMPIDIFTTEKEESGLLGSLVGTIQKSISGEEKIQEKKDTLKEKKEKVQTDLSEEEYCGWIYSVELAKANLGLHSHRVFDNRTYGTRAVVAWSDTMILCAFRGSIETSNFISDLKISNYGASTAILAAYDISLTCNLRPQDVIVYTFGCPAQGNAAAKAETEFKLPNLFNIVNNSDVIYYSGKHFGLFKHPGIEVKINSAGDLIYRPTFVESSLSHFFFQDSILDHTFSSYQRSIAAIIKKHPVAASHVEDIIRFCPTIAEYIDPDDRPISQDLPMSQNFKLNESYSGHGLCYHCGVQYESFQHISDEIKKDVEFGAVDLDGDGLLDKEEVKIAFTKAGMDFTVEEINVLFEKFDIDGSGKLDEGEYARLLKEKKRGRAAVTRKEKKKGATAAKEVGDNVV</sequence>
<dbReference type="InterPro" id="IPR018247">
    <property type="entry name" value="EF_Hand_1_Ca_BS"/>
</dbReference>
<dbReference type="GO" id="GO:0005509">
    <property type="term" value="F:calcium ion binding"/>
    <property type="evidence" value="ECO:0007669"/>
    <property type="project" value="InterPro"/>
</dbReference>
<dbReference type="PROSITE" id="PS50222">
    <property type="entry name" value="EF_HAND_2"/>
    <property type="match status" value="2"/>
</dbReference>